<evidence type="ECO:0000313" key="2">
    <source>
        <dbReference type="Proteomes" id="UP000001646"/>
    </source>
</evidence>
<reference evidence="1 2" key="1">
    <citation type="submission" date="2009-12" db="EMBL/GenBank/DDBJ databases">
        <title>The Genome Sequence of Anolis carolinensis (Green Anole Lizard).</title>
        <authorList>
            <consortium name="The Genome Sequencing Platform"/>
            <person name="Di Palma F."/>
            <person name="Alfoldi J."/>
            <person name="Heiman D."/>
            <person name="Young S."/>
            <person name="Grabherr M."/>
            <person name="Johnson J."/>
            <person name="Lander E.S."/>
            <person name="Lindblad-Toh K."/>
        </authorList>
    </citation>
    <scope>NUCLEOTIDE SEQUENCE [LARGE SCALE GENOMIC DNA]</scope>
    <source>
        <strain evidence="1 2">JBL SC #1</strain>
    </source>
</reference>
<name>A0A803SSF2_ANOCA</name>
<dbReference type="Proteomes" id="UP000001646">
    <property type="component" value="Chromosome 2"/>
</dbReference>
<dbReference type="PANTHER" id="PTHR47027:SF8">
    <property type="entry name" value="RIBONUCLEASE H"/>
    <property type="match status" value="1"/>
</dbReference>
<dbReference type="AlphaFoldDB" id="A0A803SSF2"/>
<proteinExistence type="predicted"/>
<organism evidence="1 2">
    <name type="scientific">Anolis carolinensis</name>
    <name type="common">Green anole</name>
    <name type="synonym">American chameleon</name>
    <dbReference type="NCBI Taxonomy" id="28377"/>
    <lineage>
        <taxon>Eukaryota</taxon>
        <taxon>Metazoa</taxon>
        <taxon>Chordata</taxon>
        <taxon>Craniata</taxon>
        <taxon>Vertebrata</taxon>
        <taxon>Euteleostomi</taxon>
        <taxon>Lepidosauria</taxon>
        <taxon>Squamata</taxon>
        <taxon>Bifurcata</taxon>
        <taxon>Unidentata</taxon>
        <taxon>Episquamata</taxon>
        <taxon>Toxicofera</taxon>
        <taxon>Iguania</taxon>
        <taxon>Dactyloidae</taxon>
        <taxon>Anolis</taxon>
    </lineage>
</organism>
<dbReference type="PANTHER" id="PTHR47027">
    <property type="entry name" value="REVERSE TRANSCRIPTASE DOMAIN-CONTAINING PROTEIN"/>
    <property type="match status" value="1"/>
</dbReference>
<accession>A0A803SSF2</accession>
<keyword evidence="2" id="KW-1185">Reference proteome</keyword>
<dbReference type="InParanoid" id="A0A803SSF2"/>
<evidence type="ECO:0000313" key="1">
    <source>
        <dbReference type="Ensembl" id="ENSACAP00000025892.1"/>
    </source>
</evidence>
<dbReference type="Ensembl" id="ENSACAT00000043273.1">
    <property type="protein sequence ID" value="ENSACAP00000025892.1"/>
    <property type="gene ID" value="ENSACAG00000036635.1"/>
</dbReference>
<sequence length="231" mass="27207">MQLDAFCKILYFGKFLNELGQRINDPNILFLRMMEDLHHFVYKLTSCICQGQILGAQLWILIWLVDNWQIEGKNVEAVIDFVFLGAKITADADCSQEIRKRFLLGRRAMTNLNKIVESRDITLATKIHILKAIVFPIVTYGCESWTIRKAERRKTDAFELWCWRKILRVLWTARRSNQFILQEIMPDCSLEGRILETKMKYFGHIMRRQESLEKIMMLGKMEGKNKRGQQG</sequence>
<protein>
    <recommendedName>
        <fullName evidence="3">Reverse transcriptase domain-containing protein</fullName>
    </recommendedName>
</protein>
<dbReference type="GeneTree" id="ENSGT00940000162286"/>
<reference evidence="1" key="2">
    <citation type="submission" date="2025-08" db="UniProtKB">
        <authorList>
            <consortium name="Ensembl"/>
        </authorList>
    </citation>
    <scope>IDENTIFICATION</scope>
</reference>
<reference evidence="1" key="3">
    <citation type="submission" date="2025-09" db="UniProtKB">
        <authorList>
            <consortium name="Ensembl"/>
        </authorList>
    </citation>
    <scope>IDENTIFICATION</scope>
</reference>
<evidence type="ECO:0008006" key="3">
    <source>
        <dbReference type="Google" id="ProtNLM"/>
    </source>
</evidence>